<sequence>MAKLNKDSLFKAAKPSSETLMDKTTRVVREIRDTEAEERQDKTSRLRKTRLERDAALRADAPAPSPKKKRK</sequence>
<dbReference type="RefSeq" id="WP_148375949.1">
    <property type="nucleotide sequence ID" value="NZ_VSIY01000003.1"/>
</dbReference>
<evidence type="ECO:0000256" key="1">
    <source>
        <dbReference type="SAM" id="MobiDB-lite"/>
    </source>
</evidence>
<dbReference type="EMBL" id="VSIY01000003">
    <property type="protein sequence ID" value="TYB82858.1"/>
    <property type="molecule type" value="Genomic_DNA"/>
</dbReference>
<organism evidence="2 3">
    <name type="scientific">Maritimibacter fusiformis</name>
    <dbReference type="NCBI Taxonomy" id="2603819"/>
    <lineage>
        <taxon>Bacteria</taxon>
        <taxon>Pseudomonadati</taxon>
        <taxon>Pseudomonadota</taxon>
        <taxon>Alphaproteobacteria</taxon>
        <taxon>Rhodobacterales</taxon>
        <taxon>Roseobacteraceae</taxon>
        <taxon>Maritimibacter</taxon>
    </lineage>
</organism>
<dbReference type="AlphaFoldDB" id="A0A5D0RQB5"/>
<evidence type="ECO:0000313" key="3">
    <source>
        <dbReference type="Proteomes" id="UP000322080"/>
    </source>
</evidence>
<proteinExistence type="predicted"/>
<reference evidence="2 3" key="1">
    <citation type="submission" date="2019-08" db="EMBL/GenBank/DDBJ databases">
        <title>Identification of a novel species of the genus Boseongicola.</title>
        <authorList>
            <person name="Zhang X.-Q."/>
        </authorList>
    </citation>
    <scope>NUCLEOTIDE SEQUENCE [LARGE SCALE GENOMIC DNA]</scope>
    <source>
        <strain evidence="2 3">HY14</strain>
    </source>
</reference>
<gene>
    <name evidence="2" type="ORF">FVF75_01350</name>
</gene>
<name>A0A5D0RQB5_9RHOB</name>
<feature type="region of interest" description="Disordered" evidence="1">
    <location>
        <begin position="1"/>
        <end position="71"/>
    </location>
</feature>
<dbReference type="Proteomes" id="UP000322080">
    <property type="component" value="Unassembled WGS sequence"/>
</dbReference>
<accession>A0A5D0RQB5</accession>
<feature type="compositionally biased region" description="Basic and acidic residues" evidence="1">
    <location>
        <begin position="20"/>
        <end position="57"/>
    </location>
</feature>
<keyword evidence="3" id="KW-1185">Reference proteome</keyword>
<evidence type="ECO:0000313" key="2">
    <source>
        <dbReference type="EMBL" id="TYB82858.1"/>
    </source>
</evidence>
<comment type="caution">
    <text evidence="2">The sequence shown here is derived from an EMBL/GenBank/DDBJ whole genome shotgun (WGS) entry which is preliminary data.</text>
</comment>
<protein>
    <submittedName>
        <fullName evidence="2">Uncharacterized protein</fullName>
    </submittedName>
</protein>